<dbReference type="InterPro" id="IPR051199">
    <property type="entry name" value="LPS_LOS_Heptosyltrfase"/>
</dbReference>
<keyword evidence="4" id="KW-1185">Reference proteome</keyword>
<dbReference type="KEGG" id="pbas:SMSP2_02577"/>
<dbReference type="Proteomes" id="UP000188181">
    <property type="component" value="Chromosome"/>
</dbReference>
<protein>
    <submittedName>
        <fullName evidence="3">ADP-heptose:LPS heptosyl transferase I</fullName>
    </submittedName>
</protein>
<dbReference type="PANTHER" id="PTHR30160:SF23">
    <property type="match status" value="1"/>
</dbReference>
<keyword evidence="2 3" id="KW-0808">Transferase</keyword>
<organism evidence="3 4">
    <name type="scientific">Limihaloglobus sulfuriphilus</name>
    <dbReference type="NCBI Taxonomy" id="1851148"/>
    <lineage>
        <taxon>Bacteria</taxon>
        <taxon>Pseudomonadati</taxon>
        <taxon>Planctomycetota</taxon>
        <taxon>Phycisphaerae</taxon>
        <taxon>Sedimentisphaerales</taxon>
        <taxon>Sedimentisphaeraceae</taxon>
        <taxon>Limihaloglobus</taxon>
    </lineage>
</organism>
<dbReference type="GO" id="GO:0009244">
    <property type="term" value="P:lipopolysaccharide core region biosynthetic process"/>
    <property type="evidence" value="ECO:0007669"/>
    <property type="project" value="TreeGrafter"/>
</dbReference>
<evidence type="ECO:0000313" key="3">
    <source>
        <dbReference type="EMBL" id="AQQ72196.1"/>
    </source>
</evidence>
<dbReference type="InterPro" id="IPR002201">
    <property type="entry name" value="Glyco_trans_9"/>
</dbReference>
<evidence type="ECO:0000313" key="4">
    <source>
        <dbReference type="Proteomes" id="UP000188181"/>
    </source>
</evidence>
<keyword evidence="1" id="KW-0328">Glycosyltransferase</keyword>
<dbReference type="STRING" id="1851148.SMSP2_02577"/>
<evidence type="ECO:0000256" key="2">
    <source>
        <dbReference type="ARBA" id="ARBA00022679"/>
    </source>
</evidence>
<gene>
    <name evidence="3" type="ORF">SMSP2_02577</name>
</gene>
<dbReference type="GO" id="GO:0008713">
    <property type="term" value="F:ADP-heptose-lipopolysaccharide heptosyltransferase activity"/>
    <property type="evidence" value="ECO:0007669"/>
    <property type="project" value="TreeGrafter"/>
</dbReference>
<dbReference type="SUPFAM" id="SSF53756">
    <property type="entry name" value="UDP-Glycosyltransferase/glycogen phosphorylase"/>
    <property type="match status" value="1"/>
</dbReference>
<dbReference type="PANTHER" id="PTHR30160">
    <property type="entry name" value="TETRAACYLDISACCHARIDE 4'-KINASE-RELATED"/>
    <property type="match status" value="1"/>
</dbReference>
<evidence type="ECO:0000256" key="1">
    <source>
        <dbReference type="ARBA" id="ARBA00022676"/>
    </source>
</evidence>
<dbReference type="AlphaFoldDB" id="A0A1R7T626"/>
<dbReference type="RefSeq" id="WP_146684412.1">
    <property type="nucleotide sequence ID" value="NZ_CP019646.1"/>
</dbReference>
<reference evidence="4" key="1">
    <citation type="submission" date="2017-02" db="EMBL/GenBank/DDBJ databases">
        <title>Comparative genomics and description of representatives of a novel lineage of planctomycetes thriving in anoxic sediments.</title>
        <authorList>
            <person name="Spring S."/>
            <person name="Bunk B."/>
            <person name="Sproer C."/>
        </authorList>
    </citation>
    <scope>NUCLEOTIDE SEQUENCE [LARGE SCALE GENOMIC DNA]</scope>
    <source>
        <strain evidence="4">SM-Chi-D1</strain>
    </source>
</reference>
<dbReference type="OrthoDB" id="9795016at2"/>
<proteinExistence type="predicted"/>
<accession>A0A1R7T626</accession>
<dbReference type="GO" id="GO:0005829">
    <property type="term" value="C:cytosol"/>
    <property type="evidence" value="ECO:0007669"/>
    <property type="project" value="TreeGrafter"/>
</dbReference>
<dbReference type="EMBL" id="CP019646">
    <property type="protein sequence ID" value="AQQ72196.1"/>
    <property type="molecule type" value="Genomic_DNA"/>
</dbReference>
<dbReference type="Pfam" id="PF01075">
    <property type="entry name" value="Glyco_transf_9"/>
    <property type="match status" value="1"/>
</dbReference>
<name>A0A1R7T626_9BACT</name>
<dbReference type="Gene3D" id="3.40.50.2000">
    <property type="entry name" value="Glycogen Phosphorylase B"/>
    <property type="match status" value="1"/>
</dbReference>
<sequence>MARDIFSDENIKLFELPGYSRFCENKPRTKALIVHTGGIGKCLGLLRLADFLKQNLAVAEVDFIGRCEKISFLPRRSPVDRIIDFDKLGLKRLECEPADYELPDNDALAMELAGYEWVINFVGEKGGRFEQNLIYTLYQTTSSEVVTLSVSAPRDYSGHISRFHIEEFYCEKGPSIEALSTGEKLSLDMDAPVIRPAAGDADRGREILTKAGCENPENAVILAPGSGKAEKNWAIENYIELAAMLYAKGYRPLWLIGPNEHGLVERIKSSGDKNPILRGISLDQLAAVIAAAAGYIGNEAGTTQLSAMLGAPTLAVFGETNRIHYGPQGARTVVSVQPRNSFSSHCPEQTAAVLDAFFTILSE</sequence>